<sequence length="152" mass="16608">MDTSARFSGYAWYLLVISVSVFLLTGCGRKVWPTPQAAQDTFSWDQVNGTADKGCLRITAVLQGQSANLAAVSVELEDNPQDGACLSCPFQPQVSRTVALESPQLQLQGDRLTLTICDLSPQRTYRWRLRGTNIYSRLPAAVSVVQTTTIAP</sequence>
<feature type="transmembrane region" description="Helical" evidence="1">
    <location>
        <begin position="12"/>
        <end position="32"/>
    </location>
</feature>
<dbReference type="RefSeq" id="WP_015751773.1">
    <property type="nucleotide sequence ID" value="NC_013223.1"/>
</dbReference>
<keyword evidence="2" id="KW-0449">Lipoprotein</keyword>
<organism evidence="2 3">
    <name type="scientific">Desulfohalobium retbaense (strain ATCC 49708 / DSM 5692 / JCM 16813 / HR100)</name>
    <dbReference type="NCBI Taxonomy" id="485915"/>
    <lineage>
        <taxon>Bacteria</taxon>
        <taxon>Pseudomonadati</taxon>
        <taxon>Thermodesulfobacteriota</taxon>
        <taxon>Desulfovibrionia</taxon>
        <taxon>Desulfovibrionales</taxon>
        <taxon>Desulfohalobiaceae</taxon>
        <taxon>Desulfohalobium</taxon>
    </lineage>
</organism>
<dbReference type="STRING" id="485915.Dret_1338"/>
<keyword evidence="3" id="KW-1185">Reference proteome</keyword>
<proteinExistence type="predicted"/>
<name>C8X2H9_DESRD</name>
<accession>C8X2H9</accession>
<dbReference type="EMBL" id="CP001734">
    <property type="protein sequence ID" value="ACV68626.1"/>
    <property type="molecule type" value="Genomic_DNA"/>
</dbReference>
<evidence type="ECO:0000256" key="1">
    <source>
        <dbReference type="SAM" id="Phobius"/>
    </source>
</evidence>
<dbReference type="HOGENOM" id="CLU_131992_0_0_7"/>
<dbReference type="AlphaFoldDB" id="C8X2H9"/>
<dbReference type="OrthoDB" id="5470981at2"/>
<keyword evidence="1" id="KW-0472">Membrane</keyword>
<dbReference type="PROSITE" id="PS51257">
    <property type="entry name" value="PROKAR_LIPOPROTEIN"/>
    <property type="match status" value="1"/>
</dbReference>
<evidence type="ECO:0000313" key="3">
    <source>
        <dbReference type="Proteomes" id="UP000001052"/>
    </source>
</evidence>
<reference evidence="3" key="1">
    <citation type="submission" date="2009-09" db="EMBL/GenBank/DDBJ databases">
        <title>The complete chromosome of Desulfohalobium retbaense DSM 5692.</title>
        <authorList>
            <consortium name="US DOE Joint Genome Institute (JGI-PGF)"/>
            <person name="Lucas S."/>
            <person name="Copeland A."/>
            <person name="Lapidus A."/>
            <person name="Glavina del Rio T."/>
            <person name="Dalin E."/>
            <person name="Tice H."/>
            <person name="Bruce D."/>
            <person name="Goodwin L."/>
            <person name="Pitluck S."/>
            <person name="Kyrpides N."/>
            <person name="Mavromatis K."/>
            <person name="Ivanova N."/>
            <person name="Mikhailova N."/>
            <person name="Munk A.C."/>
            <person name="Brettin T."/>
            <person name="Detter J.C."/>
            <person name="Han C."/>
            <person name="Tapia R."/>
            <person name="Larimer F."/>
            <person name="Land M."/>
            <person name="Hauser L."/>
            <person name="Markowitz V."/>
            <person name="Cheng J.-F."/>
            <person name="Hugenholtz P."/>
            <person name="Woyke T."/>
            <person name="Wu D."/>
            <person name="Spring S."/>
            <person name="Klenk H.-P."/>
            <person name="Eisen J.A."/>
        </authorList>
    </citation>
    <scope>NUCLEOTIDE SEQUENCE [LARGE SCALE GENOMIC DNA]</scope>
    <source>
        <strain evidence="3">DSM 5692</strain>
    </source>
</reference>
<dbReference type="KEGG" id="drt:Dret_1338"/>
<dbReference type="eggNOG" id="ENOG502ZWFA">
    <property type="taxonomic scope" value="Bacteria"/>
</dbReference>
<dbReference type="Proteomes" id="UP000001052">
    <property type="component" value="Chromosome"/>
</dbReference>
<keyword evidence="1" id="KW-1133">Transmembrane helix</keyword>
<gene>
    <name evidence="2" type="ordered locus">Dret_1338</name>
</gene>
<evidence type="ECO:0000313" key="2">
    <source>
        <dbReference type="EMBL" id="ACV68626.1"/>
    </source>
</evidence>
<keyword evidence="1" id="KW-0812">Transmembrane</keyword>
<protein>
    <submittedName>
        <fullName evidence="2">Lipoprotein</fullName>
    </submittedName>
</protein>
<reference evidence="2 3" key="2">
    <citation type="journal article" date="2010" name="Stand. Genomic Sci.">
        <title>Complete genome sequence of Desulfohalobium retbaense type strain (HR(100)).</title>
        <authorList>
            <person name="Spring S."/>
            <person name="Nolan M."/>
            <person name="Lapidus A."/>
            <person name="Glavina Del Rio T."/>
            <person name="Copeland A."/>
            <person name="Tice H."/>
            <person name="Cheng J.F."/>
            <person name="Lucas S."/>
            <person name="Land M."/>
            <person name="Chen F."/>
            <person name="Bruce D."/>
            <person name="Goodwin L."/>
            <person name="Pitluck S."/>
            <person name="Ivanova N."/>
            <person name="Mavromatis K."/>
            <person name="Mikhailova N."/>
            <person name="Pati A."/>
            <person name="Chen A."/>
            <person name="Palaniappan K."/>
            <person name="Hauser L."/>
            <person name="Chang Y.J."/>
            <person name="Jeffries C.D."/>
            <person name="Munk C."/>
            <person name="Kiss H."/>
            <person name="Chain P."/>
            <person name="Han C."/>
            <person name="Brettin T."/>
            <person name="Detter J.C."/>
            <person name="Schuler E."/>
            <person name="Goker M."/>
            <person name="Rohde M."/>
            <person name="Bristow J."/>
            <person name="Eisen J.A."/>
            <person name="Markowitz V."/>
            <person name="Hugenholtz P."/>
            <person name="Kyrpides N.C."/>
            <person name="Klenk H.P."/>
        </authorList>
    </citation>
    <scope>NUCLEOTIDE SEQUENCE [LARGE SCALE GENOMIC DNA]</scope>
    <source>
        <strain evidence="2 3">DSM 5692</strain>
    </source>
</reference>